<dbReference type="STRING" id="868595.Desca_2674"/>
<dbReference type="Pfam" id="PF14620">
    <property type="entry name" value="YPEB_PepSY1-2"/>
    <property type="match status" value="1"/>
</dbReference>
<evidence type="ECO:0000259" key="1">
    <source>
        <dbReference type="Pfam" id="PF14620"/>
    </source>
</evidence>
<evidence type="ECO:0000313" key="4">
    <source>
        <dbReference type="Proteomes" id="UP000009226"/>
    </source>
</evidence>
<dbReference type="HOGENOM" id="CLU_045803_0_0_9"/>
<feature type="domain" description="Sporulation protein YpeB N-terminal" evidence="2">
    <location>
        <begin position="29"/>
        <end position="163"/>
    </location>
</feature>
<dbReference type="RefSeq" id="WP_003542682.1">
    <property type="nucleotide sequence ID" value="NC_015565.1"/>
</dbReference>
<dbReference type="EMBL" id="CP002736">
    <property type="protein sequence ID" value="AEF95492.1"/>
    <property type="molecule type" value="Genomic_DNA"/>
</dbReference>
<evidence type="ECO:0000259" key="2">
    <source>
        <dbReference type="Pfam" id="PF20769"/>
    </source>
</evidence>
<dbReference type="Pfam" id="PF20769">
    <property type="entry name" value="YPEB_N"/>
    <property type="match status" value="1"/>
</dbReference>
<dbReference type="NCBIfam" id="TIGR02889">
    <property type="entry name" value="spore_YpeB"/>
    <property type="match status" value="1"/>
</dbReference>
<dbReference type="InterPro" id="IPR014239">
    <property type="entry name" value="YpeB_PepSY1-2"/>
</dbReference>
<dbReference type="GO" id="GO:0009847">
    <property type="term" value="P:spore germination"/>
    <property type="evidence" value="ECO:0007669"/>
    <property type="project" value="InterPro"/>
</dbReference>
<feature type="domain" description="Sporulation protein YpeB PepSY1 and PepSY2" evidence="1">
    <location>
        <begin position="182"/>
        <end position="374"/>
    </location>
</feature>
<reference evidence="3" key="1">
    <citation type="submission" date="2011-05" db="EMBL/GenBank/DDBJ databases">
        <title>Complete sequence of Desulfotomaculum carboxydivorans CO-1-SRB.</title>
        <authorList>
            <consortium name="US DOE Joint Genome Institute"/>
            <person name="Lucas S."/>
            <person name="Han J."/>
            <person name="Lapidus A."/>
            <person name="Cheng J.-F."/>
            <person name="Goodwin L."/>
            <person name="Pitluck S."/>
            <person name="Peters L."/>
            <person name="Mikhailova N."/>
            <person name="Lu M."/>
            <person name="Han C."/>
            <person name="Tapia R."/>
            <person name="Land M."/>
            <person name="Hauser L."/>
            <person name="Kyrpides N."/>
            <person name="Ivanova N."/>
            <person name="Pagani I."/>
            <person name="Stams A."/>
            <person name="Plugge C."/>
            <person name="Muyzer G."/>
            <person name="Kuever J."/>
            <person name="Parshina S."/>
            <person name="Ivanova A."/>
            <person name="Nazina T."/>
            <person name="Woyke T."/>
        </authorList>
    </citation>
    <scope>NUCLEOTIDE SEQUENCE [LARGE SCALE GENOMIC DNA]</scope>
    <source>
        <strain evidence="3">CO-1-SRB</strain>
    </source>
</reference>
<proteinExistence type="predicted"/>
<sequence>MKRWGVPVLIGLLILAAVSIWGYRQYQDRVALQNYLSNKYHLAFYNLTGRVQNMEVLLGKTLAVAGQPDDTVLFSEIWLQSEGARENLTQLPVNSQVVGRTAKFLAQVGDYARVKAREINNGETLTEEEFKTLNNLYRQAAQLNKDLHDMEAKISDGRLNIGELATAVRQEMKQGAPANVPANFQSIDRNMQGYPTLVYDGPFSDHMEKVRPVGLKGKTIGSDDARGIVRDFIDTRGGSYRVQVTGRTKERIPGYLVELIPEKNNQAGRVSAGVSETGGHVIWYLNHRTIGNPKLNVQQALDRAQRFLSARGYKNMVNIYNQQQDGRVIFNFAPQQQGVIIYPDQIKVNVALDNGQIVGFDARGYLMAHKERKIVSPKVTEQQARLKVNPKMQISKTRLAIIPTDSGMERYSYEFTGQVNGDSYLVYINAMTGKTDQVLKLIQSRDGTLSM</sequence>
<protein>
    <submittedName>
        <fullName evidence="3">Germination protein YpeB</fullName>
    </submittedName>
</protein>
<keyword evidence="4" id="KW-1185">Reference proteome</keyword>
<organism evidence="3 4">
    <name type="scientific">Desulfotomaculum nigrificans (strain DSM 14880 / VKM B-2319 / CO-1-SRB)</name>
    <name type="common">Desulfotomaculum carboxydivorans</name>
    <dbReference type="NCBI Taxonomy" id="868595"/>
    <lineage>
        <taxon>Bacteria</taxon>
        <taxon>Bacillati</taxon>
        <taxon>Bacillota</taxon>
        <taxon>Clostridia</taxon>
        <taxon>Eubacteriales</taxon>
        <taxon>Desulfotomaculaceae</taxon>
        <taxon>Desulfotomaculum</taxon>
    </lineage>
</organism>
<dbReference type="Proteomes" id="UP000009226">
    <property type="component" value="Chromosome"/>
</dbReference>
<gene>
    <name evidence="3" type="ordered locus">Desca_2674</name>
</gene>
<evidence type="ECO:0000313" key="3">
    <source>
        <dbReference type="EMBL" id="AEF95492.1"/>
    </source>
</evidence>
<dbReference type="eggNOG" id="COG2959">
    <property type="taxonomic scope" value="Bacteria"/>
</dbReference>
<name>F6B669_DESCC</name>
<dbReference type="AlphaFoldDB" id="F6B669"/>
<accession>F6B669</accession>
<dbReference type="InterPro" id="IPR048402">
    <property type="entry name" value="YpeB_N"/>
</dbReference>
<dbReference type="KEGG" id="dca:Desca_2674"/>